<dbReference type="GO" id="GO:0005886">
    <property type="term" value="C:plasma membrane"/>
    <property type="evidence" value="ECO:0007669"/>
    <property type="project" value="TreeGrafter"/>
</dbReference>
<dbReference type="SUPFAM" id="SSF47661">
    <property type="entry name" value="t-snare proteins"/>
    <property type="match status" value="1"/>
</dbReference>
<comment type="subcellular location">
    <subcellularLocation>
        <location evidence="1">Membrane</location>
        <topology evidence="1">Single-pass type IV membrane protein</topology>
    </subcellularLocation>
</comment>
<dbReference type="GO" id="GO:0006906">
    <property type="term" value="P:vesicle fusion"/>
    <property type="evidence" value="ECO:0007669"/>
    <property type="project" value="TreeGrafter"/>
</dbReference>
<evidence type="ECO:0000256" key="5">
    <source>
        <dbReference type="ARBA" id="ARBA00023136"/>
    </source>
</evidence>
<comment type="similarity">
    <text evidence="2">Belongs to the syntaxin family.</text>
</comment>
<dbReference type="GO" id="GO:0012505">
    <property type="term" value="C:endomembrane system"/>
    <property type="evidence" value="ECO:0007669"/>
    <property type="project" value="TreeGrafter"/>
</dbReference>
<keyword evidence="4 7" id="KW-1133">Transmembrane helix</keyword>
<feature type="compositionally biased region" description="Polar residues" evidence="6">
    <location>
        <begin position="18"/>
        <end position="28"/>
    </location>
</feature>
<keyword evidence="12" id="KW-1185">Reference proteome</keyword>
<dbReference type="GO" id="GO:0031201">
    <property type="term" value="C:SNARE complex"/>
    <property type="evidence" value="ECO:0007669"/>
    <property type="project" value="TreeGrafter"/>
</dbReference>
<evidence type="ECO:0000313" key="11">
    <source>
        <dbReference type="Proteomes" id="UP000230605"/>
    </source>
</evidence>
<dbReference type="PANTHER" id="PTHR19957">
    <property type="entry name" value="SYNTAXIN"/>
    <property type="match status" value="1"/>
</dbReference>
<protein>
    <submittedName>
        <fullName evidence="9">Protein transport protein SSO2</fullName>
    </submittedName>
</protein>
<dbReference type="Proteomes" id="UP001302367">
    <property type="component" value="Chromosome 1"/>
</dbReference>
<dbReference type="Pfam" id="PF05739">
    <property type="entry name" value="SNARE"/>
    <property type="match status" value="1"/>
</dbReference>
<gene>
    <name evidence="9" type="ORF">CB0940_00459</name>
    <name evidence="10" type="ORF">RHO25_000480</name>
</gene>
<evidence type="ECO:0000256" key="3">
    <source>
        <dbReference type="ARBA" id="ARBA00022692"/>
    </source>
</evidence>
<evidence type="ECO:0000259" key="8">
    <source>
        <dbReference type="PROSITE" id="PS50192"/>
    </source>
</evidence>
<dbReference type="Pfam" id="PF00804">
    <property type="entry name" value="Syntaxin"/>
    <property type="match status" value="1"/>
</dbReference>
<dbReference type="AlphaFoldDB" id="A0A2G5IAR6"/>
<dbReference type="Proteomes" id="UP000230605">
    <property type="component" value="Chromosome 1"/>
</dbReference>
<dbReference type="InterPro" id="IPR010989">
    <property type="entry name" value="SNARE"/>
</dbReference>
<dbReference type="GO" id="GO:0048278">
    <property type="term" value="P:vesicle docking"/>
    <property type="evidence" value="ECO:0007669"/>
    <property type="project" value="TreeGrafter"/>
</dbReference>
<dbReference type="EMBL" id="LKMD01000100">
    <property type="protein sequence ID" value="PIB01861.1"/>
    <property type="molecule type" value="Genomic_DNA"/>
</dbReference>
<dbReference type="SMART" id="SM00503">
    <property type="entry name" value="SynN"/>
    <property type="match status" value="1"/>
</dbReference>
<dbReference type="CDD" id="cd15849">
    <property type="entry name" value="SNARE_Sso1"/>
    <property type="match status" value="1"/>
</dbReference>
<dbReference type="GO" id="GO:0005484">
    <property type="term" value="F:SNAP receptor activity"/>
    <property type="evidence" value="ECO:0007669"/>
    <property type="project" value="TreeGrafter"/>
</dbReference>
<dbReference type="GO" id="GO:0006887">
    <property type="term" value="P:exocytosis"/>
    <property type="evidence" value="ECO:0007669"/>
    <property type="project" value="TreeGrafter"/>
</dbReference>
<organism evidence="9 11">
    <name type="scientific">Cercospora beticola</name>
    <name type="common">Sugarbeet leaf spot fungus</name>
    <dbReference type="NCBI Taxonomy" id="122368"/>
    <lineage>
        <taxon>Eukaryota</taxon>
        <taxon>Fungi</taxon>
        <taxon>Dikarya</taxon>
        <taxon>Ascomycota</taxon>
        <taxon>Pezizomycotina</taxon>
        <taxon>Dothideomycetes</taxon>
        <taxon>Dothideomycetidae</taxon>
        <taxon>Mycosphaerellales</taxon>
        <taxon>Mycosphaerellaceae</taxon>
        <taxon>Cercospora</taxon>
    </lineage>
</organism>
<dbReference type="GO" id="GO:0000149">
    <property type="term" value="F:SNARE binding"/>
    <property type="evidence" value="ECO:0007669"/>
    <property type="project" value="TreeGrafter"/>
</dbReference>
<evidence type="ECO:0000256" key="2">
    <source>
        <dbReference type="ARBA" id="ARBA00009063"/>
    </source>
</evidence>
<reference evidence="9 11" key="1">
    <citation type="submission" date="2015-10" db="EMBL/GenBank/DDBJ databases">
        <title>The cercosporin biosynthetic gene cluster was horizontally transferred to several fungal lineages and shown to be expanded in Cercospora beticola based on microsynteny with recipient genomes.</title>
        <authorList>
            <person name="De Jonge R."/>
            <person name="Ebert M.K."/>
            <person name="Suttle J.C."/>
            <person name="Jurick Ii W.M."/>
            <person name="Secor G.A."/>
            <person name="Thomma B.P."/>
            <person name="Van De Peer Y."/>
            <person name="Bolton M.D."/>
        </authorList>
    </citation>
    <scope>NUCLEOTIDE SEQUENCE [LARGE SCALE GENOMIC DNA]</scope>
    <source>
        <strain evidence="9 11">09-40</strain>
    </source>
</reference>
<keyword evidence="5 7" id="KW-0472">Membrane</keyword>
<evidence type="ECO:0000256" key="6">
    <source>
        <dbReference type="SAM" id="MobiDB-lite"/>
    </source>
</evidence>
<sequence>MSNYNQYSGYGGNPYGGEQQSYGASNPYSGEAGNPYGGGYDGQAVAGNPRPGNATDANYGTGPAPSIPGQPPQPGQNVQYVTAGPTVMSNSDFLSRVEAVKADIRTLTTHVGQIASLHQRALSSPDSTSSSQLESMITQTQVLNTSIKDQIKFLETDAARSKDNQVKNTQVGQLKTSFTKQLQEYRVEEANYEKRYREQIARQYRIVNPEATESEVQEAANADWGNEGVFQTALKTNRSATANTVLGAVRARHNDIQKIEKTLIELNQLMEDLATAVVLQEEPIQQAEVHTQNVKNDTEAGNVQLDKGIESARRARKLKWWCFFICVAIVAILALVLGLYFGLRNN</sequence>
<feature type="transmembrane region" description="Helical" evidence="7">
    <location>
        <begin position="320"/>
        <end position="343"/>
    </location>
</feature>
<name>A0A2G5IAR6_CERBT</name>
<dbReference type="EMBL" id="CP134184">
    <property type="protein sequence ID" value="WPA95876.1"/>
    <property type="molecule type" value="Genomic_DNA"/>
</dbReference>
<feature type="region of interest" description="Disordered" evidence="6">
    <location>
        <begin position="1"/>
        <end position="77"/>
    </location>
</feature>
<evidence type="ECO:0000313" key="9">
    <source>
        <dbReference type="EMBL" id="PIB01861.1"/>
    </source>
</evidence>
<dbReference type="GO" id="GO:0006886">
    <property type="term" value="P:intracellular protein transport"/>
    <property type="evidence" value="ECO:0007669"/>
    <property type="project" value="TreeGrafter"/>
</dbReference>
<dbReference type="Gene3D" id="1.20.58.70">
    <property type="match status" value="1"/>
</dbReference>
<evidence type="ECO:0000313" key="10">
    <source>
        <dbReference type="EMBL" id="WPA95876.1"/>
    </source>
</evidence>
<dbReference type="InterPro" id="IPR006011">
    <property type="entry name" value="Syntaxin_N"/>
</dbReference>
<evidence type="ECO:0000256" key="1">
    <source>
        <dbReference type="ARBA" id="ARBA00004211"/>
    </source>
</evidence>
<proteinExistence type="inferred from homology"/>
<feature type="compositionally biased region" description="Pro residues" evidence="6">
    <location>
        <begin position="65"/>
        <end position="74"/>
    </location>
</feature>
<keyword evidence="3 7" id="KW-0812">Transmembrane</keyword>
<reference evidence="10 12" key="2">
    <citation type="submission" date="2023-09" db="EMBL/GenBank/DDBJ databases">
        <title>Complete-Gapless Cercospora beticola genome.</title>
        <authorList>
            <person name="Wyatt N.A."/>
            <person name="Spanner R.E."/>
            <person name="Bolton M.D."/>
        </authorList>
    </citation>
    <scope>NUCLEOTIDE SEQUENCE [LARGE SCALE GENOMIC DNA]</scope>
    <source>
        <strain evidence="10">Cb09-40</strain>
    </source>
</reference>
<dbReference type="OrthoDB" id="10255013at2759"/>
<dbReference type="PROSITE" id="PS50192">
    <property type="entry name" value="T_SNARE"/>
    <property type="match status" value="1"/>
</dbReference>
<evidence type="ECO:0000313" key="12">
    <source>
        <dbReference type="Proteomes" id="UP001302367"/>
    </source>
</evidence>
<dbReference type="InterPro" id="IPR000727">
    <property type="entry name" value="T_SNARE_dom"/>
</dbReference>
<dbReference type="PANTHER" id="PTHR19957:SF307">
    <property type="entry name" value="PROTEIN SSO1-RELATED"/>
    <property type="match status" value="1"/>
</dbReference>
<accession>A0A2G5IAR6</accession>
<feature type="domain" description="T-SNARE coiled-coil homology" evidence="8">
    <location>
        <begin position="246"/>
        <end position="308"/>
    </location>
</feature>
<dbReference type="InterPro" id="IPR045242">
    <property type="entry name" value="Syntaxin"/>
</dbReference>
<evidence type="ECO:0000256" key="7">
    <source>
        <dbReference type="SAM" id="Phobius"/>
    </source>
</evidence>
<evidence type="ECO:0000256" key="4">
    <source>
        <dbReference type="ARBA" id="ARBA00022989"/>
    </source>
</evidence>